<keyword evidence="1" id="KW-1133">Transmembrane helix</keyword>
<sequence length="94" mass="10880">MIKENGNYSELYYCNVYHNSHGGFDTVQYCANGLVWRQDTLTSGTCDWTLNRRISKQSDCGSKKMQLIKNPVFFTTVFLATVFLDTLLFFVVKF</sequence>
<organism evidence="2 3">
    <name type="scientific">Brachionus plicatilis</name>
    <name type="common">Marine rotifer</name>
    <name type="synonym">Brachionus muelleri</name>
    <dbReference type="NCBI Taxonomy" id="10195"/>
    <lineage>
        <taxon>Eukaryota</taxon>
        <taxon>Metazoa</taxon>
        <taxon>Spiralia</taxon>
        <taxon>Gnathifera</taxon>
        <taxon>Rotifera</taxon>
        <taxon>Eurotatoria</taxon>
        <taxon>Monogononta</taxon>
        <taxon>Pseudotrocha</taxon>
        <taxon>Ploima</taxon>
        <taxon>Brachionidae</taxon>
        <taxon>Brachionus</taxon>
    </lineage>
</organism>
<dbReference type="OrthoDB" id="9987187at2759"/>
<accession>A0A3M7PCH6</accession>
<dbReference type="Proteomes" id="UP000276133">
    <property type="component" value="Unassembled WGS sequence"/>
</dbReference>
<evidence type="ECO:0000313" key="3">
    <source>
        <dbReference type="Proteomes" id="UP000276133"/>
    </source>
</evidence>
<comment type="caution">
    <text evidence="2">The sequence shown here is derived from an EMBL/GenBank/DDBJ whole genome shotgun (WGS) entry which is preliminary data.</text>
</comment>
<feature type="transmembrane region" description="Helical" evidence="1">
    <location>
        <begin position="72"/>
        <end position="92"/>
    </location>
</feature>
<dbReference type="AlphaFoldDB" id="A0A3M7PCH6"/>
<protein>
    <recommendedName>
        <fullName evidence="4">Chitin-binding type-2 domain-containing protein</fullName>
    </recommendedName>
</protein>
<evidence type="ECO:0008006" key="4">
    <source>
        <dbReference type="Google" id="ProtNLM"/>
    </source>
</evidence>
<proteinExistence type="predicted"/>
<name>A0A3M7PCH6_BRAPC</name>
<dbReference type="Gene3D" id="2.170.140.10">
    <property type="entry name" value="Chitin binding domain"/>
    <property type="match status" value="1"/>
</dbReference>
<evidence type="ECO:0000313" key="2">
    <source>
        <dbReference type="EMBL" id="RMZ96806.1"/>
    </source>
</evidence>
<keyword evidence="3" id="KW-1185">Reference proteome</keyword>
<keyword evidence="1" id="KW-0812">Transmembrane</keyword>
<evidence type="ECO:0000256" key="1">
    <source>
        <dbReference type="SAM" id="Phobius"/>
    </source>
</evidence>
<gene>
    <name evidence="2" type="ORF">BpHYR1_015746</name>
</gene>
<reference evidence="2 3" key="1">
    <citation type="journal article" date="2018" name="Sci. Rep.">
        <title>Genomic signatures of local adaptation to the degree of environmental predictability in rotifers.</title>
        <authorList>
            <person name="Franch-Gras L."/>
            <person name="Hahn C."/>
            <person name="Garcia-Roger E.M."/>
            <person name="Carmona M.J."/>
            <person name="Serra M."/>
            <person name="Gomez A."/>
        </authorList>
    </citation>
    <scope>NUCLEOTIDE SEQUENCE [LARGE SCALE GENOMIC DNA]</scope>
    <source>
        <strain evidence="2">HYR1</strain>
    </source>
</reference>
<dbReference type="EMBL" id="REGN01011886">
    <property type="protein sequence ID" value="RMZ96806.1"/>
    <property type="molecule type" value="Genomic_DNA"/>
</dbReference>
<keyword evidence="1" id="KW-0472">Membrane</keyword>